<keyword evidence="9" id="KW-1185">Reference proteome</keyword>
<evidence type="ECO:0000256" key="5">
    <source>
        <dbReference type="ARBA" id="ARBA00023002"/>
    </source>
</evidence>
<evidence type="ECO:0000256" key="2">
    <source>
        <dbReference type="ARBA" id="ARBA00010617"/>
    </source>
</evidence>
<dbReference type="GO" id="GO:0004497">
    <property type="term" value="F:monooxygenase activity"/>
    <property type="evidence" value="ECO:0007669"/>
    <property type="project" value="InterPro"/>
</dbReference>
<evidence type="ECO:0000313" key="8">
    <source>
        <dbReference type="EMBL" id="KAF3438762.1"/>
    </source>
</evidence>
<dbReference type="Proteomes" id="UP000796880">
    <property type="component" value="Unassembled WGS sequence"/>
</dbReference>
<keyword evidence="5" id="KW-0560">Oxidoreductase</keyword>
<reference evidence="7" key="1">
    <citation type="submission" date="2020-03" db="EMBL/GenBank/DDBJ databases">
        <title>A high-quality chromosome-level genome assembly of a woody plant with both climbing and erect habits, Rhamnella rubrinervis.</title>
        <authorList>
            <person name="Lu Z."/>
            <person name="Yang Y."/>
            <person name="Zhu X."/>
            <person name="Sun Y."/>
        </authorList>
    </citation>
    <scope>NUCLEOTIDE SEQUENCE</scope>
    <source>
        <strain evidence="7">BYM</strain>
        <tissue evidence="7">Leaf</tissue>
    </source>
</reference>
<evidence type="ECO:0008006" key="10">
    <source>
        <dbReference type="Google" id="ProtNLM"/>
    </source>
</evidence>
<dbReference type="EMBL" id="VOIH02000009">
    <property type="protein sequence ID" value="KAF3438678.1"/>
    <property type="molecule type" value="Genomic_DNA"/>
</dbReference>
<dbReference type="InterPro" id="IPR002401">
    <property type="entry name" value="Cyt_P450_E_grp-I"/>
</dbReference>
<sequence>MFAAGTDTTYRVLEWAMTELARHPRVMNKLQNELMETANGKSHITDSDLDQIHYLKAVTNETLRVYPRIPLLIPRESTQDVIVNGYDIPEKTVVITNAWTIGRDPKLGQTR</sequence>
<dbReference type="Gene3D" id="1.10.630.10">
    <property type="entry name" value="Cytochrome P450"/>
    <property type="match status" value="1"/>
</dbReference>
<dbReference type="Pfam" id="PF00067">
    <property type="entry name" value="p450"/>
    <property type="match status" value="1"/>
</dbReference>
<accession>A0A8K0E2A3</accession>
<dbReference type="GO" id="GO:0016705">
    <property type="term" value="F:oxidoreductase activity, acting on paired donors, with incorporation or reduction of molecular oxygen"/>
    <property type="evidence" value="ECO:0007669"/>
    <property type="project" value="InterPro"/>
</dbReference>
<dbReference type="InterPro" id="IPR036396">
    <property type="entry name" value="Cyt_P450_sf"/>
</dbReference>
<dbReference type="GO" id="GO:0016020">
    <property type="term" value="C:membrane"/>
    <property type="evidence" value="ECO:0007669"/>
    <property type="project" value="UniProtKB-SubCell"/>
</dbReference>
<evidence type="ECO:0000313" key="7">
    <source>
        <dbReference type="EMBL" id="KAF3438678.1"/>
    </source>
</evidence>
<keyword evidence="4" id="KW-1133">Transmembrane helix</keyword>
<keyword evidence="3" id="KW-0812">Transmembrane</keyword>
<keyword evidence="6" id="KW-0472">Membrane</keyword>
<dbReference type="SUPFAM" id="SSF48264">
    <property type="entry name" value="Cytochrome P450"/>
    <property type="match status" value="1"/>
</dbReference>
<evidence type="ECO:0000256" key="1">
    <source>
        <dbReference type="ARBA" id="ARBA00004167"/>
    </source>
</evidence>
<dbReference type="AlphaFoldDB" id="A0A8K0E2A3"/>
<protein>
    <recommendedName>
        <fullName evidence="10">Cytochrome P450</fullName>
    </recommendedName>
</protein>
<gene>
    <name evidence="7" type="ORF">FNV43_RR21442</name>
    <name evidence="8" type="ORF">FNV43_RR21526</name>
</gene>
<dbReference type="PRINTS" id="PR00385">
    <property type="entry name" value="P450"/>
</dbReference>
<name>A0A8K0E2A3_9ROSA</name>
<evidence type="ECO:0000256" key="6">
    <source>
        <dbReference type="ARBA" id="ARBA00023136"/>
    </source>
</evidence>
<dbReference type="EMBL" id="VOIH02000009">
    <property type="protein sequence ID" value="KAF3438762.1"/>
    <property type="molecule type" value="Genomic_DNA"/>
</dbReference>
<dbReference type="InterPro" id="IPR050193">
    <property type="entry name" value="Cytochrome_P450_71"/>
</dbReference>
<comment type="caution">
    <text evidence="7">The sequence shown here is derived from an EMBL/GenBank/DDBJ whole genome shotgun (WGS) entry which is preliminary data.</text>
</comment>
<dbReference type="PANTHER" id="PTHR47956">
    <property type="entry name" value="CYTOCHROME P450 71B11-RELATED"/>
    <property type="match status" value="1"/>
</dbReference>
<evidence type="ECO:0000256" key="3">
    <source>
        <dbReference type="ARBA" id="ARBA00022692"/>
    </source>
</evidence>
<evidence type="ECO:0000256" key="4">
    <source>
        <dbReference type="ARBA" id="ARBA00022989"/>
    </source>
</evidence>
<proteinExistence type="inferred from homology"/>
<dbReference type="OrthoDB" id="1192872at2759"/>
<organism evidence="7 9">
    <name type="scientific">Rhamnella rubrinervis</name>
    <dbReference type="NCBI Taxonomy" id="2594499"/>
    <lineage>
        <taxon>Eukaryota</taxon>
        <taxon>Viridiplantae</taxon>
        <taxon>Streptophyta</taxon>
        <taxon>Embryophyta</taxon>
        <taxon>Tracheophyta</taxon>
        <taxon>Spermatophyta</taxon>
        <taxon>Magnoliopsida</taxon>
        <taxon>eudicotyledons</taxon>
        <taxon>Gunneridae</taxon>
        <taxon>Pentapetalae</taxon>
        <taxon>rosids</taxon>
        <taxon>fabids</taxon>
        <taxon>Rosales</taxon>
        <taxon>Rhamnaceae</taxon>
        <taxon>rhamnoid group</taxon>
        <taxon>Rhamneae</taxon>
        <taxon>Rhamnella</taxon>
    </lineage>
</organism>
<dbReference type="GO" id="GO:0005506">
    <property type="term" value="F:iron ion binding"/>
    <property type="evidence" value="ECO:0007669"/>
    <property type="project" value="InterPro"/>
</dbReference>
<dbReference type="PANTHER" id="PTHR47956:SF4">
    <property type="entry name" value="CYTOCHROME P450 71A21-RELATED"/>
    <property type="match status" value="1"/>
</dbReference>
<dbReference type="GO" id="GO:0020037">
    <property type="term" value="F:heme binding"/>
    <property type="evidence" value="ECO:0007669"/>
    <property type="project" value="InterPro"/>
</dbReference>
<comment type="similarity">
    <text evidence="2">Belongs to the cytochrome P450 family.</text>
</comment>
<comment type="subcellular location">
    <subcellularLocation>
        <location evidence="1">Membrane</location>
        <topology evidence="1">Single-pass membrane protein</topology>
    </subcellularLocation>
</comment>
<dbReference type="InterPro" id="IPR001128">
    <property type="entry name" value="Cyt_P450"/>
</dbReference>
<evidence type="ECO:0000313" key="9">
    <source>
        <dbReference type="Proteomes" id="UP000796880"/>
    </source>
</evidence>
<dbReference type="PRINTS" id="PR00463">
    <property type="entry name" value="EP450I"/>
</dbReference>